<organism evidence="7 8">
    <name type="scientific">Gimesia algae</name>
    <dbReference type="NCBI Taxonomy" id="2527971"/>
    <lineage>
        <taxon>Bacteria</taxon>
        <taxon>Pseudomonadati</taxon>
        <taxon>Planctomycetota</taxon>
        <taxon>Planctomycetia</taxon>
        <taxon>Planctomycetales</taxon>
        <taxon>Planctomycetaceae</taxon>
        <taxon>Gimesia</taxon>
    </lineage>
</organism>
<dbReference type="EMBL" id="CP036343">
    <property type="protein sequence ID" value="QDT90310.1"/>
    <property type="molecule type" value="Genomic_DNA"/>
</dbReference>
<keyword evidence="4" id="KW-0804">Transcription</keyword>
<dbReference type="GO" id="GO:0006352">
    <property type="term" value="P:DNA-templated transcription initiation"/>
    <property type="evidence" value="ECO:0007669"/>
    <property type="project" value="InterPro"/>
</dbReference>
<sequence length="177" mass="20067">MVLSDSDLDEEYVALIAGSQPALRGLLRALVRRAADVDDVLQETNTVLWRKRQEFDRDRPFLPWACRIAQLQSLAYFKRVRHHGQSAVDEQTLEQIAAVATSRAVETHSHTVALTHCMEKLPLEHRQLVESRYCDATPVNQIASQAGRSADAVSMTLYRIRKALMECIQKQVAREAQ</sequence>
<dbReference type="GO" id="GO:0003677">
    <property type="term" value="F:DNA binding"/>
    <property type="evidence" value="ECO:0007669"/>
    <property type="project" value="InterPro"/>
</dbReference>
<name>A0A517VBC3_9PLAN</name>
<dbReference type="InterPro" id="IPR036388">
    <property type="entry name" value="WH-like_DNA-bd_sf"/>
</dbReference>
<proteinExistence type="inferred from homology"/>
<evidence type="ECO:0000313" key="8">
    <source>
        <dbReference type="Proteomes" id="UP000316855"/>
    </source>
</evidence>
<feature type="domain" description="RNA polymerase sigma factor 70 region 4 type 2" evidence="6">
    <location>
        <begin position="113"/>
        <end position="164"/>
    </location>
</feature>
<dbReference type="PANTHER" id="PTHR43133:SF51">
    <property type="entry name" value="RNA POLYMERASE SIGMA FACTOR"/>
    <property type="match status" value="1"/>
</dbReference>
<dbReference type="InterPro" id="IPR013249">
    <property type="entry name" value="RNA_pol_sigma70_r4_t2"/>
</dbReference>
<dbReference type="Gene3D" id="1.10.10.10">
    <property type="entry name" value="Winged helix-like DNA-binding domain superfamily/Winged helix DNA-binding domain"/>
    <property type="match status" value="1"/>
</dbReference>
<evidence type="ECO:0000313" key="7">
    <source>
        <dbReference type="EMBL" id="QDT90310.1"/>
    </source>
</evidence>
<evidence type="ECO:0000256" key="3">
    <source>
        <dbReference type="ARBA" id="ARBA00023082"/>
    </source>
</evidence>
<protein>
    <submittedName>
        <fullName evidence="7">RNA polymerase sigma factor CnrH</fullName>
    </submittedName>
</protein>
<dbReference type="NCBIfam" id="TIGR02989">
    <property type="entry name" value="Sig-70_gvs1"/>
    <property type="match status" value="1"/>
</dbReference>
<dbReference type="PANTHER" id="PTHR43133">
    <property type="entry name" value="RNA POLYMERASE ECF-TYPE SIGMA FACTO"/>
    <property type="match status" value="1"/>
</dbReference>
<dbReference type="SUPFAM" id="SSF88946">
    <property type="entry name" value="Sigma2 domain of RNA polymerase sigma factors"/>
    <property type="match status" value="1"/>
</dbReference>
<reference evidence="7 8" key="1">
    <citation type="submission" date="2019-02" db="EMBL/GenBank/DDBJ databases">
        <title>Deep-cultivation of Planctomycetes and their phenomic and genomic characterization uncovers novel biology.</title>
        <authorList>
            <person name="Wiegand S."/>
            <person name="Jogler M."/>
            <person name="Boedeker C."/>
            <person name="Pinto D."/>
            <person name="Vollmers J."/>
            <person name="Rivas-Marin E."/>
            <person name="Kohn T."/>
            <person name="Peeters S.H."/>
            <person name="Heuer A."/>
            <person name="Rast P."/>
            <person name="Oberbeckmann S."/>
            <person name="Bunk B."/>
            <person name="Jeske O."/>
            <person name="Meyerdierks A."/>
            <person name="Storesund J.E."/>
            <person name="Kallscheuer N."/>
            <person name="Luecker S."/>
            <person name="Lage O.M."/>
            <person name="Pohl T."/>
            <person name="Merkel B.J."/>
            <person name="Hornburger P."/>
            <person name="Mueller R.-W."/>
            <person name="Bruemmer F."/>
            <person name="Labrenz M."/>
            <person name="Spormann A.M."/>
            <person name="Op den Camp H."/>
            <person name="Overmann J."/>
            <person name="Amann R."/>
            <person name="Jetten M.S.M."/>
            <person name="Mascher T."/>
            <person name="Medema M.H."/>
            <person name="Devos D.P."/>
            <person name="Kaster A.-K."/>
            <person name="Ovreas L."/>
            <person name="Rohde M."/>
            <person name="Galperin M.Y."/>
            <person name="Jogler C."/>
        </authorList>
    </citation>
    <scope>NUCLEOTIDE SEQUENCE [LARGE SCALE GENOMIC DNA]</scope>
    <source>
        <strain evidence="7 8">Pan161</strain>
    </source>
</reference>
<gene>
    <name evidence="7" type="primary">cnrH_1</name>
    <name evidence="7" type="ORF">Pan161_19600</name>
</gene>
<dbReference type="InterPro" id="IPR014284">
    <property type="entry name" value="RNA_pol_sigma-70_dom"/>
</dbReference>
<evidence type="ECO:0000259" key="5">
    <source>
        <dbReference type="Pfam" id="PF04542"/>
    </source>
</evidence>
<evidence type="ECO:0000256" key="2">
    <source>
        <dbReference type="ARBA" id="ARBA00023015"/>
    </source>
</evidence>
<dbReference type="InterPro" id="IPR013324">
    <property type="entry name" value="RNA_pol_sigma_r3/r4-like"/>
</dbReference>
<keyword evidence="8" id="KW-1185">Reference proteome</keyword>
<dbReference type="Gene3D" id="1.10.1740.10">
    <property type="match status" value="1"/>
</dbReference>
<dbReference type="Pfam" id="PF04542">
    <property type="entry name" value="Sigma70_r2"/>
    <property type="match status" value="1"/>
</dbReference>
<keyword evidence="2" id="KW-0805">Transcription regulation</keyword>
<dbReference type="Pfam" id="PF08281">
    <property type="entry name" value="Sigma70_r4_2"/>
    <property type="match status" value="1"/>
</dbReference>
<feature type="domain" description="RNA polymerase sigma-70 region 2" evidence="5">
    <location>
        <begin position="19"/>
        <end position="79"/>
    </location>
</feature>
<evidence type="ECO:0000256" key="1">
    <source>
        <dbReference type="ARBA" id="ARBA00010641"/>
    </source>
</evidence>
<dbReference type="NCBIfam" id="TIGR02937">
    <property type="entry name" value="sigma70-ECF"/>
    <property type="match status" value="1"/>
</dbReference>
<evidence type="ECO:0000259" key="6">
    <source>
        <dbReference type="Pfam" id="PF08281"/>
    </source>
</evidence>
<keyword evidence="3" id="KW-0731">Sigma factor</keyword>
<dbReference type="GO" id="GO:0016987">
    <property type="term" value="F:sigma factor activity"/>
    <property type="evidence" value="ECO:0007669"/>
    <property type="project" value="UniProtKB-KW"/>
</dbReference>
<dbReference type="InterPro" id="IPR039425">
    <property type="entry name" value="RNA_pol_sigma-70-like"/>
</dbReference>
<dbReference type="Proteomes" id="UP000316855">
    <property type="component" value="Chromosome"/>
</dbReference>
<dbReference type="InterPro" id="IPR014331">
    <property type="entry name" value="RNA_pol_sigma70_ECF_RHOBA"/>
</dbReference>
<dbReference type="SUPFAM" id="SSF88659">
    <property type="entry name" value="Sigma3 and sigma4 domains of RNA polymerase sigma factors"/>
    <property type="match status" value="1"/>
</dbReference>
<dbReference type="InterPro" id="IPR013325">
    <property type="entry name" value="RNA_pol_sigma_r2"/>
</dbReference>
<comment type="similarity">
    <text evidence="1">Belongs to the sigma-70 factor family. ECF subfamily.</text>
</comment>
<dbReference type="AlphaFoldDB" id="A0A517VBC3"/>
<evidence type="ECO:0000256" key="4">
    <source>
        <dbReference type="ARBA" id="ARBA00023163"/>
    </source>
</evidence>
<accession>A0A517VBC3</accession>
<dbReference type="KEGG" id="gax:Pan161_19600"/>
<dbReference type="InterPro" id="IPR007627">
    <property type="entry name" value="RNA_pol_sigma70_r2"/>
</dbReference>